<dbReference type="InterPro" id="IPR050266">
    <property type="entry name" value="AB_hydrolase_sf"/>
</dbReference>
<sequence length="249" mass="26561">MSLFYEDVGDGPPVVLVHGWPLSHRFWEPQIGPLVAAGRRVVCYDRRGFGCSSRPWHGYDLDTFTADLAALVESLGLTGLALVGFSTGCAEAVRYAAASGRVARLVLGSPALFADPLAHELRAASLRHRIPMLDDLLLRFFAVEGLSALDEPTRQYLLRHAADASATATAESLTAWGTADPRADLARVTVPTLVIQGAGDAFVPLEDGGTRVTRAIAGSSLVTIPAAPHAAALTHAEQWNELVLEFLAR</sequence>
<dbReference type="Gene3D" id="3.40.50.1820">
    <property type="entry name" value="alpha/beta hydrolase"/>
    <property type="match status" value="1"/>
</dbReference>
<accession>A0A1M4ECF2</accession>
<evidence type="ECO:0000259" key="2">
    <source>
        <dbReference type="Pfam" id="PF00561"/>
    </source>
</evidence>
<feature type="domain" description="AB hydrolase-1" evidence="2">
    <location>
        <begin position="12"/>
        <end position="235"/>
    </location>
</feature>
<gene>
    <name evidence="3" type="ORF">BN4615_P6163</name>
</gene>
<dbReference type="AlphaFoldDB" id="A0A1M4ECF2"/>
<reference evidence="3" key="1">
    <citation type="submission" date="2016-04" db="EMBL/GenBank/DDBJ databases">
        <authorList>
            <person name="Evans L.H."/>
            <person name="Alamgir A."/>
            <person name="Owens N."/>
            <person name="Weber N.D."/>
            <person name="Virtaneva K."/>
            <person name="Barbian K."/>
            <person name="Babar A."/>
            <person name="Rosenke K."/>
        </authorList>
    </citation>
    <scope>NUCLEOTIDE SEQUENCE</scope>
    <source>
        <strain evidence="3">Nono1</strain>
    </source>
</reference>
<dbReference type="PANTHER" id="PTHR43798:SF31">
    <property type="entry name" value="AB HYDROLASE SUPERFAMILY PROTEIN YCLE"/>
    <property type="match status" value="1"/>
</dbReference>
<protein>
    <submittedName>
        <fullName evidence="3">Alpha/beta hydrolase fold</fullName>
        <ecNumber evidence="3">3.8.1.5</ecNumber>
    </submittedName>
</protein>
<dbReference type="RefSeq" id="WP_225265465.1">
    <property type="nucleotide sequence ID" value="NZ_CP084058.1"/>
</dbReference>
<dbReference type="PRINTS" id="PR00111">
    <property type="entry name" value="ABHYDROLASE"/>
</dbReference>
<dbReference type="InterPro" id="IPR029058">
    <property type="entry name" value="AB_hydrolase_fold"/>
</dbReference>
<keyword evidence="1 3" id="KW-0378">Hydrolase</keyword>
<dbReference type="Pfam" id="PF00561">
    <property type="entry name" value="Abhydrolase_1"/>
    <property type="match status" value="1"/>
</dbReference>
<dbReference type="GO" id="GO:0018786">
    <property type="term" value="F:haloalkane dehalogenase activity"/>
    <property type="evidence" value="ECO:0007669"/>
    <property type="project" value="UniProtKB-EC"/>
</dbReference>
<name>A0A1M4ECF2_9ACTN</name>
<dbReference type="InterPro" id="IPR000073">
    <property type="entry name" value="AB_hydrolase_1"/>
</dbReference>
<dbReference type="GO" id="GO:0016020">
    <property type="term" value="C:membrane"/>
    <property type="evidence" value="ECO:0007669"/>
    <property type="project" value="TreeGrafter"/>
</dbReference>
<dbReference type="PANTHER" id="PTHR43798">
    <property type="entry name" value="MONOACYLGLYCEROL LIPASE"/>
    <property type="match status" value="1"/>
</dbReference>
<evidence type="ECO:0000313" key="3">
    <source>
        <dbReference type="EMBL" id="SBO96647.1"/>
    </source>
</evidence>
<evidence type="ECO:0000256" key="1">
    <source>
        <dbReference type="ARBA" id="ARBA00022801"/>
    </source>
</evidence>
<dbReference type="EMBL" id="LT559118">
    <property type="protein sequence ID" value="SBO96647.1"/>
    <property type="molecule type" value="Genomic_DNA"/>
</dbReference>
<dbReference type="SUPFAM" id="SSF53474">
    <property type="entry name" value="alpha/beta-Hydrolases"/>
    <property type="match status" value="1"/>
</dbReference>
<proteinExistence type="predicted"/>
<organism evidence="3">
    <name type="scientific">Nonomuraea gerenzanensis</name>
    <dbReference type="NCBI Taxonomy" id="93944"/>
    <lineage>
        <taxon>Bacteria</taxon>
        <taxon>Bacillati</taxon>
        <taxon>Actinomycetota</taxon>
        <taxon>Actinomycetes</taxon>
        <taxon>Streptosporangiales</taxon>
        <taxon>Streptosporangiaceae</taxon>
        <taxon>Nonomuraea</taxon>
    </lineage>
</organism>
<dbReference type="EC" id="3.8.1.5" evidence="3"/>